<feature type="region of interest" description="Disordered" evidence="3">
    <location>
        <begin position="752"/>
        <end position="885"/>
    </location>
</feature>
<dbReference type="Gene3D" id="1.25.40.20">
    <property type="entry name" value="Ankyrin repeat-containing domain"/>
    <property type="match status" value="1"/>
</dbReference>
<accession>A0A8B6H8I7</accession>
<feature type="compositionally biased region" description="Polar residues" evidence="3">
    <location>
        <begin position="1206"/>
        <end position="1217"/>
    </location>
</feature>
<evidence type="ECO:0000256" key="1">
    <source>
        <dbReference type="ARBA" id="ARBA00034703"/>
    </source>
</evidence>
<dbReference type="PANTHER" id="PTHR24117:SF9">
    <property type="entry name" value="BCL-6 COREPRESSOR PCGF1 BINDING DOMAIN-CONTAINING PROTEIN"/>
    <property type="match status" value="1"/>
</dbReference>
<feature type="compositionally biased region" description="Polar residues" evidence="3">
    <location>
        <begin position="511"/>
        <end position="522"/>
    </location>
</feature>
<gene>
    <name evidence="4" type="ORF">MGAL_10B073050</name>
</gene>
<proteinExistence type="inferred from homology"/>
<feature type="region of interest" description="Disordered" evidence="3">
    <location>
        <begin position="472"/>
        <end position="569"/>
    </location>
</feature>
<feature type="compositionally biased region" description="Polar residues" evidence="3">
    <location>
        <begin position="871"/>
        <end position="880"/>
    </location>
</feature>
<dbReference type="InterPro" id="IPR047144">
    <property type="entry name" value="BCOR-like"/>
</dbReference>
<sequence length="1643" mass="185140">MYTCNQCLPVGTLIFIRAVPTIFIDALFAKRERLRLLALKGGRPRERAQCPPGSDGFPVGLKNVNSVMLNAHTDYRADIVNLVHNKQLINVNFTMNNNIQPGLSCDWNGQKWTPTVTNIQEQWIAQNPPGVARGKVWQPKVAPPLSNPLPPLDTDDMSDESLENAVANGYPLDLSTFNKTTVSHTRQVESPLDLSLKTRKRCADSTLPCNQYGQIGKKMCLPSQSRPHGRSHDRSHDRSRDRQLLVQQAIADNVGMPNQACQQYTHTVDLMHPESVRHKRDYHTTSRQHMQNIDSMHVKHSLSSAKNLQNVQTVQHKIFIPDQTEVRQRCPGQTFSRQYVSSSNQIYPDEISKVSSHHYGSSVRRASNSQIHDAQKFSNYSGNNQRESQHNMYREHSQFYAQRQEVLSQNRGISTASKNSETNNYQLMSQVQKNVSNSNSTSSLHSSKYLGNRSQHDPYGFVRHNNAAVATYSPSGSSISSRSPSFQGDQSRPSVLSSGLHFKHPQECCSPDSTNVLQSPSDYMNPLSRDPSANSPGMSRDTLQIRRNAEMKSSRVSSTSYTPSSSPRCGYVSNSQSGYVSSSPNMISNIKSPSIQPQSKLTSSPGIDILETTSVMQRSNQSRSIIMGTSGSAVNDIQCKTINKNRPRLWNPDQLKNGFGTVACAEKSTFEVKNEIPKSKLPNNDLTFCKNETKSTDGCAKTISPETEFTSPLEIAIPKTAEIKSENRPKPFSKKDIIMNAFRNDESMKHILEERKPPPPPIHLSEQSSIHPSEKTSIMSLHPPEQSSKHPPEPTRSTTFISPESPKMPTLSPQQKLPAPKVSPLMGEPPTLDIAASQGNRRKQNKVSPNRKMQLKHSSEKLSNHNEKQDYSIQPHSSFPQRPKQPYKRIPVANVAPMVHGRCNSPKDKIIPMSEKGTPSQDIKQFVSIPTPQPIQVFRVETVVTNQNDISELSIKESSHIKSKEDIMFRRGNPKYKGTKPTSALQTNKAKRKEKINECSIEGNCPMKPRDNSNCQMKELVQSKCLMKTPDHKNVRKQSTIEMPIGETNDHSESKSVTKRPKPKQDIKQTPRKLRFISNTKRKADEISRKARVRNVPGSLSGSMHRRRIRRRLQISKHNRGFIDFKPQVLESRTRRKSAVRRGYHRNAAYEKELRREEKRKAFRHRQRVHRFNKRISMKAKARKVVPPTTEKAETKLPEQNLEDATPSTVETDNSGTWEVKNTSTTLRNGKSKGVSMKILFKPQEQRRFRRRMRKRGTMRYGLKKTVSAPSRLRMQTKIFDDAGCSQGFSGSQMPCMDIHSADYSQYDFDATDPVDLPAPVPFIPSLPEVKKLSVCKDTGETILHRAARMGHEDVALSYLQTGIVDVNVRDNAGYTPLHESCVSGNMAIARMLLSYGAMVNCASQDGIRPIHDAVDNDFVPLVRLLLSFGADPTLSTYGGKTPLKISHSKKMKSLIQGYLGDINGFNEESDLSVWEFCAFQDNAMIEGGIFNDIPSDPESDDGIFMESDTPLFQEISITHPISNERQNVVLLKDVTELLHMKTGDLLKDKTIKTVIFEDAKEAIQSVSELTFCYERLHSVCEGNCRLLQINDLNLVFSRSEKKKFSEKHDKGKMAIIQSNTTEDRKEKKKVTEKDKRKLGENI</sequence>
<dbReference type="SUPFAM" id="SSF48403">
    <property type="entry name" value="Ankyrin repeat"/>
    <property type="match status" value="1"/>
</dbReference>
<feature type="region of interest" description="Disordered" evidence="3">
    <location>
        <begin position="971"/>
        <end position="991"/>
    </location>
</feature>
<feature type="compositionally biased region" description="Low complexity" evidence="3">
    <location>
        <begin position="554"/>
        <end position="569"/>
    </location>
</feature>
<feature type="compositionally biased region" description="Polar residues" evidence="3">
    <location>
        <begin position="765"/>
        <end position="779"/>
    </location>
</feature>
<dbReference type="GO" id="GO:0005634">
    <property type="term" value="C:nucleus"/>
    <property type="evidence" value="ECO:0007669"/>
    <property type="project" value="TreeGrafter"/>
</dbReference>
<feature type="compositionally biased region" description="Low complexity" evidence="3">
    <location>
        <begin position="473"/>
        <end position="485"/>
    </location>
</feature>
<feature type="compositionally biased region" description="Basic and acidic residues" evidence="3">
    <location>
        <begin position="230"/>
        <end position="241"/>
    </location>
</feature>
<dbReference type="Proteomes" id="UP000596742">
    <property type="component" value="Unassembled WGS sequence"/>
</dbReference>
<feature type="compositionally biased region" description="Low complexity" evidence="3">
    <location>
        <begin position="432"/>
        <end position="448"/>
    </location>
</feature>
<dbReference type="PANTHER" id="PTHR24117">
    <property type="entry name" value="AGAP007537-PB"/>
    <property type="match status" value="1"/>
</dbReference>
<dbReference type="InterPro" id="IPR002110">
    <property type="entry name" value="Ankyrin_rpt"/>
</dbReference>
<feature type="repeat" description="ANK" evidence="2">
    <location>
        <begin position="1406"/>
        <end position="1438"/>
    </location>
</feature>
<dbReference type="PROSITE" id="PS50088">
    <property type="entry name" value="ANK_REPEAT"/>
    <property type="match status" value="3"/>
</dbReference>
<evidence type="ECO:0008006" key="6">
    <source>
        <dbReference type="Google" id="ProtNLM"/>
    </source>
</evidence>
<feature type="compositionally biased region" description="Basic and acidic residues" evidence="3">
    <location>
        <begin position="543"/>
        <end position="553"/>
    </location>
</feature>
<feature type="compositionally biased region" description="Basic and acidic residues" evidence="3">
    <location>
        <begin position="1622"/>
        <end position="1643"/>
    </location>
</feature>
<feature type="region of interest" description="Disordered" evidence="3">
    <location>
        <begin position="432"/>
        <end position="460"/>
    </location>
</feature>
<feature type="region of interest" description="Disordered" evidence="3">
    <location>
        <begin position="1606"/>
        <end position="1643"/>
    </location>
</feature>
<name>A0A8B6H8I7_MYTGA</name>
<feature type="compositionally biased region" description="Basic and acidic residues" evidence="3">
    <location>
        <begin position="857"/>
        <end position="870"/>
    </location>
</feature>
<feature type="region of interest" description="Disordered" evidence="3">
    <location>
        <begin position="899"/>
        <end position="919"/>
    </location>
</feature>
<dbReference type="InterPro" id="IPR036770">
    <property type="entry name" value="Ankyrin_rpt-contain_sf"/>
</dbReference>
<evidence type="ECO:0000313" key="5">
    <source>
        <dbReference type="Proteomes" id="UP000596742"/>
    </source>
</evidence>
<feature type="repeat" description="ANK" evidence="2">
    <location>
        <begin position="1339"/>
        <end position="1372"/>
    </location>
</feature>
<comment type="similarity">
    <text evidence="1">Belongs to the BCOR family.</text>
</comment>
<dbReference type="EMBL" id="UYJE01009706">
    <property type="protein sequence ID" value="VDI75955.1"/>
    <property type="molecule type" value="Genomic_DNA"/>
</dbReference>
<feature type="region of interest" description="Disordered" evidence="3">
    <location>
        <begin position="1044"/>
        <end position="1070"/>
    </location>
</feature>
<feature type="region of interest" description="Disordered" evidence="3">
    <location>
        <begin position="1180"/>
        <end position="1217"/>
    </location>
</feature>
<comment type="caution">
    <text evidence="4">The sequence shown here is derived from an EMBL/GenBank/DDBJ whole genome shotgun (WGS) entry which is preliminary data.</text>
</comment>
<dbReference type="SMART" id="SM00248">
    <property type="entry name" value="ANK"/>
    <property type="match status" value="3"/>
</dbReference>
<feature type="repeat" description="ANK" evidence="2">
    <location>
        <begin position="1373"/>
        <end position="1405"/>
    </location>
</feature>
<feature type="region of interest" description="Disordered" evidence="3">
    <location>
        <begin position="218"/>
        <end position="241"/>
    </location>
</feature>
<keyword evidence="2" id="KW-0040">ANK repeat</keyword>
<dbReference type="GO" id="GO:0000122">
    <property type="term" value="P:negative regulation of transcription by RNA polymerase II"/>
    <property type="evidence" value="ECO:0007669"/>
    <property type="project" value="TreeGrafter"/>
</dbReference>
<dbReference type="PROSITE" id="PS50297">
    <property type="entry name" value="ANK_REP_REGION"/>
    <property type="match status" value="3"/>
</dbReference>
<dbReference type="GO" id="GO:0003714">
    <property type="term" value="F:transcription corepressor activity"/>
    <property type="evidence" value="ECO:0007669"/>
    <property type="project" value="TreeGrafter"/>
</dbReference>
<reference evidence="4" key="1">
    <citation type="submission" date="2018-11" db="EMBL/GenBank/DDBJ databases">
        <authorList>
            <person name="Alioto T."/>
            <person name="Alioto T."/>
        </authorList>
    </citation>
    <scope>NUCLEOTIDE SEQUENCE</scope>
</reference>
<dbReference type="Pfam" id="PF12796">
    <property type="entry name" value="Ank_2"/>
    <property type="match status" value="1"/>
</dbReference>
<dbReference type="PRINTS" id="PR01415">
    <property type="entry name" value="ANKYRIN"/>
</dbReference>
<keyword evidence="5" id="KW-1185">Reference proteome</keyword>
<feature type="compositionally biased region" description="Polar residues" evidence="3">
    <location>
        <begin position="486"/>
        <end position="497"/>
    </location>
</feature>
<evidence type="ECO:0000256" key="2">
    <source>
        <dbReference type="PROSITE-ProRule" id="PRU00023"/>
    </source>
</evidence>
<evidence type="ECO:0000313" key="4">
    <source>
        <dbReference type="EMBL" id="VDI75955.1"/>
    </source>
</evidence>
<protein>
    <recommendedName>
        <fullName evidence="6">BCL-6 corepressor</fullName>
    </recommendedName>
</protein>
<organism evidence="4 5">
    <name type="scientific">Mytilus galloprovincialis</name>
    <name type="common">Mediterranean mussel</name>
    <dbReference type="NCBI Taxonomy" id="29158"/>
    <lineage>
        <taxon>Eukaryota</taxon>
        <taxon>Metazoa</taxon>
        <taxon>Spiralia</taxon>
        <taxon>Lophotrochozoa</taxon>
        <taxon>Mollusca</taxon>
        <taxon>Bivalvia</taxon>
        <taxon>Autobranchia</taxon>
        <taxon>Pteriomorphia</taxon>
        <taxon>Mytilida</taxon>
        <taxon>Mytiloidea</taxon>
        <taxon>Mytilidae</taxon>
        <taxon>Mytilinae</taxon>
        <taxon>Mytilus</taxon>
    </lineage>
</organism>
<dbReference type="OrthoDB" id="3666223at2759"/>
<evidence type="ECO:0000256" key="3">
    <source>
        <dbReference type="SAM" id="MobiDB-lite"/>
    </source>
</evidence>